<feature type="compositionally biased region" description="Polar residues" evidence="1">
    <location>
        <begin position="205"/>
        <end position="214"/>
    </location>
</feature>
<gene>
    <name evidence="2" type="ORF">EJB05_44279</name>
</gene>
<name>A0A5J9TH86_9POAL</name>
<feature type="non-terminal residue" evidence="2">
    <location>
        <position position="1"/>
    </location>
</feature>
<evidence type="ECO:0000313" key="3">
    <source>
        <dbReference type="Proteomes" id="UP000324897"/>
    </source>
</evidence>
<feature type="region of interest" description="Disordered" evidence="1">
    <location>
        <begin position="182"/>
        <end position="214"/>
    </location>
</feature>
<sequence length="370" mass="41530">MSNLARVVGCNSYRQQLREQAIEILAELALDVPVNMSRKIIATLRHLFLDGRSNSSDTSQVEEVDSKTVRRKAGEALVRLLSNRTARASTSIAIQAMLLGHDESTDAVVNRGQSGSNLVTRLSDMLEDKVCQVSAAEIIEQLCLHFTKYHQLPKQVATNLLAKVVNQILSVKTRANDTAIMESGNNNHVAENDVESQPPKDADRNQSSIQQNYDQSEERRFLTALLSLALLICNKLTDADDFSCAVTEDAALVKKLLEIIYMNNFLTADCLRIMKLTCQMLKAMVQLKPSCIKYIREYNFMEALCNISKSMSDLDKSMLFNGDYHWTTKSARSLASLVKEVQDELSKSQEQELVKVLEKLEEKEICFLVS</sequence>
<evidence type="ECO:0000256" key="1">
    <source>
        <dbReference type="SAM" id="MobiDB-lite"/>
    </source>
</evidence>
<comment type="caution">
    <text evidence="2">The sequence shown here is derived from an EMBL/GenBank/DDBJ whole genome shotgun (WGS) entry which is preliminary data.</text>
</comment>
<dbReference type="PANTHER" id="PTHR33115">
    <property type="entry name" value="ARM REPEAT SUPERFAMILY PROTEIN"/>
    <property type="match status" value="1"/>
</dbReference>
<proteinExistence type="predicted"/>
<dbReference type="OrthoDB" id="695902at2759"/>
<dbReference type="SUPFAM" id="SSF48371">
    <property type="entry name" value="ARM repeat"/>
    <property type="match status" value="1"/>
</dbReference>
<accession>A0A5J9TH86</accession>
<organism evidence="2 3">
    <name type="scientific">Eragrostis curvula</name>
    <name type="common">weeping love grass</name>
    <dbReference type="NCBI Taxonomy" id="38414"/>
    <lineage>
        <taxon>Eukaryota</taxon>
        <taxon>Viridiplantae</taxon>
        <taxon>Streptophyta</taxon>
        <taxon>Embryophyta</taxon>
        <taxon>Tracheophyta</taxon>
        <taxon>Spermatophyta</taxon>
        <taxon>Magnoliopsida</taxon>
        <taxon>Liliopsida</taxon>
        <taxon>Poales</taxon>
        <taxon>Poaceae</taxon>
        <taxon>PACMAD clade</taxon>
        <taxon>Chloridoideae</taxon>
        <taxon>Eragrostideae</taxon>
        <taxon>Eragrostidinae</taxon>
        <taxon>Eragrostis</taxon>
    </lineage>
</organism>
<dbReference type="Gramene" id="TVU10733">
    <property type="protein sequence ID" value="TVU10733"/>
    <property type="gene ID" value="EJB05_44279"/>
</dbReference>
<dbReference type="EMBL" id="RWGY01000039">
    <property type="protein sequence ID" value="TVU10733.1"/>
    <property type="molecule type" value="Genomic_DNA"/>
</dbReference>
<dbReference type="Proteomes" id="UP000324897">
    <property type="component" value="Chromosome 3"/>
</dbReference>
<dbReference type="PANTHER" id="PTHR33115:SF56">
    <property type="entry name" value="OS05G0239400 PROTEIN"/>
    <property type="match status" value="1"/>
</dbReference>
<reference evidence="2 3" key="1">
    <citation type="journal article" date="2019" name="Sci. Rep.">
        <title>A high-quality genome of Eragrostis curvula grass provides insights into Poaceae evolution and supports new strategies to enhance forage quality.</title>
        <authorList>
            <person name="Carballo J."/>
            <person name="Santos B.A.C.M."/>
            <person name="Zappacosta D."/>
            <person name="Garbus I."/>
            <person name="Selva J.P."/>
            <person name="Gallo C.A."/>
            <person name="Diaz A."/>
            <person name="Albertini E."/>
            <person name="Caccamo M."/>
            <person name="Echenique V."/>
        </authorList>
    </citation>
    <scope>NUCLEOTIDE SEQUENCE [LARGE SCALE GENOMIC DNA]</scope>
    <source>
        <strain evidence="3">cv. Victoria</strain>
        <tissue evidence="2">Leaf</tissue>
    </source>
</reference>
<protein>
    <submittedName>
        <fullName evidence="2">Uncharacterized protein</fullName>
    </submittedName>
</protein>
<keyword evidence="3" id="KW-1185">Reference proteome</keyword>
<dbReference type="InterPro" id="IPR016024">
    <property type="entry name" value="ARM-type_fold"/>
</dbReference>
<evidence type="ECO:0000313" key="2">
    <source>
        <dbReference type="EMBL" id="TVU10733.1"/>
    </source>
</evidence>
<dbReference type="AlphaFoldDB" id="A0A5J9TH86"/>